<name>A0A0M0JV63_9EUKA</name>
<evidence type="ECO:0000256" key="1">
    <source>
        <dbReference type="SAM" id="Phobius"/>
    </source>
</evidence>
<organism evidence="3 4">
    <name type="scientific">Chrysochromulina tobinii</name>
    <dbReference type="NCBI Taxonomy" id="1460289"/>
    <lineage>
        <taxon>Eukaryota</taxon>
        <taxon>Haptista</taxon>
        <taxon>Haptophyta</taxon>
        <taxon>Prymnesiophyceae</taxon>
        <taxon>Prymnesiales</taxon>
        <taxon>Chrysochromulinaceae</taxon>
        <taxon>Chrysochromulina</taxon>
    </lineage>
</organism>
<feature type="signal peptide" evidence="2">
    <location>
        <begin position="1"/>
        <end position="15"/>
    </location>
</feature>
<protein>
    <submittedName>
        <fullName evidence="3">Uncharacterized protein</fullName>
    </submittedName>
</protein>
<keyword evidence="1" id="KW-0472">Membrane</keyword>
<proteinExistence type="predicted"/>
<feature type="chain" id="PRO_5012813869" evidence="2">
    <location>
        <begin position="16"/>
        <end position="166"/>
    </location>
</feature>
<comment type="caution">
    <text evidence="3">The sequence shown here is derived from an EMBL/GenBank/DDBJ whole genome shotgun (WGS) entry which is preliminary data.</text>
</comment>
<sequence length="166" mass="17761">MKLVMILALFASADAFQAITLVTKGAKLRVPAPPQAVALPAVAVKLNAAFLGMYGIGMWLRPDWMMDKIMATDLATSVRLLVVLTTARAITSAVLAPVFALQAALCLTSIMRLVRGTAEKESGQRWAWLTAINPSLYGDALTLKIPLILGQGSMATLCWCAMKSLI</sequence>
<dbReference type="EMBL" id="JWZX01002228">
    <property type="protein sequence ID" value="KOO30435.1"/>
    <property type="molecule type" value="Genomic_DNA"/>
</dbReference>
<feature type="transmembrane region" description="Helical" evidence="1">
    <location>
        <begin position="39"/>
        <end position="60"/>
    </location>
</feature>
<dbReference type="Proteomes" id="UP000037460">
    <property type="component" value="Unassembled WGS sequence"/>
</dbReference>
<dbReference type="AlphaFoldDB" id="A0A0M0JV63"/>
<keyword evidence="1" id="KW-1133">Transmembrane helix</keyword>
<reference evidence="4" key="1">
    <citation type="journal article" date="2015" name="PLoS Genet.">
        <title>Genome Sequence and Transcriptome Analyses of Chrysochromulina tobin: Metabolic Tools for Enhanced Algal Fitness in the Prominent Order Prymnesiales (Haptophyceae).</title>
        <authorList>
            <person name="Hovde B.T."/>
            <person name="Deodato C.R."/>
            <person name="Hunsperger H.M."/>
            <person name="Ryken S.A."/>
            <person name="Yost W."/>
            <person name="Jha R.K."/>
            <person name="Patterson J."/>
            <person name="Monnat R.J. Jr."/>
            <person name="Barlow S.B."/>
            <person name="Starkenburg S.R."/>
            <person name="Cattolico R.A."/>
        </authorList>
    </citation>
    <scope>NUCLEOTIDE SEQUENCE</scope>
    <source>
        <strain evidence="4">CCMP291</strain>
    </source>
</reference>
<feature type="transmembrane region" description="Helical" evidence="1">
    <location>
        <begin position="80"/>
        <end position="105"/>
    </location>
</feature>
<keyword evidence="1" id="KW-0812">Transmembrane</keyword>
<keyword evidence="4" id="KW-1185">Reference proteome</keyword>
<evidence type="ECO:0000313" key="3">
    <source>
        <dbReference type="EMBL" id="KOO30435.1"/>
    </source>
</evidence>
<gene>
    <name evidence="3" type="ORF">Ctob_006046</name>
</gene>
<accession>A0A0M0JV63</accession>
<evidence type="ECO:0000313" key="4">
    <source>
        <dbReference type="Proteomes" id="UP000037460"/>
    </source>
</evidence>
<keyword evidence="2" id="KW-0732">Signal</keyword>
<evidence type="ECO:0000256" key="2">
    <source>
        <dbReference type="SAM" id="SignalP"/>
    </source>
</evidence>